<evidence type="ECO:0000313" key="6">
    <source>
        <dbReference type="EMBL" id="TDO96737.1"/>
    </source>
</evidence>
<dbReference type="AlphaFoldDB" id="A0A4R6M5V5"/>
<gene>
    <name evidence="6" type="ORF">DFP79_2505</name>
</gene>
<protein>
    <submittedName>
        <fullName evidence="6">Putative secreted protein with PEP-CTERM sorting signal</fullName>
    </submittedName>
</protein>
<keyword evidence="4 5" id="KW-0472">Membrane</keyword>
<evidence type="ECO:0000256" key="2">
    <source>
        <dbReference type="ARBA" id="ARBA00022692"/>
    </source>
</evidence>
<evidence type="ECO:0000256" key="4">
    <source>
        <dbReference type="ARBA" id="ARBA00023136"/>
    </source>
</evidence>
<evidence type="ECO:0000256" key="3">
    <source>
        <dbReference type="ARBA" id="ARBA00022989"/>
    </source>
</evidence>
<evidence type="ECO:0000313" key="7">
    <source>
        <dbReference type="Proteomes" id="UP000294656"/>
    </source>
</evidence>
<dbReference type="Pfam" id="PF13564">
    <property type="entry name" value="DoxX_2"/>
    <property type="match status" value="1"/>
</dbReference>
<evidence type="ECO:0000256" key="1">
    <source>
        <dbReference type="ARBA" id="ARBA00004141"/>
    </source>
</evidence>
<dbReference type="InterPro" id="IPR032808">
    <property type="entry name" value="DoxX"/>
</dbReference>
<keyword evidence="3 5" id="KW-1133">Transmembrane helix</keyword>
<dbReference type="RefSeq" id="WP_133504245.1">
    <property type="nucleotide sequence ID" value="NZ_SNXC01000013.1"/>
</dbReference>
<dbReference type="OrthoDB" id="6388042at2"/>
<name>A0A4R6M5V5_9GAMM</name>
<feature type="transmembrane region" description="Helical" evidence="5">
    <location>
        <begin position="46"/>
        <end position="64"/>
    </location>
</feature>
<feature type="transmembrane region" description="Helical" evidence="5">
    <location>
        <begin position="69"/>
        <end position="87"/>
    </location>
</feature>
<dbReference type="EMBL" id="SNXC01000013">
    <property type="protein sequence ID" value="TDO96737.1"/>
    <property type="molecule type" value="Genomic_DNA"/>
</dbReference>
<keyword evidence="7" id="KW-1185">Reference proteome</keyword>
<comment type="subcellular location">
    <subcellularLocation>
        <location evidence="1">Membrane</location>
        <topology evidence="1">Multi-pass membrane protein</topology>
    </subcellularLocation>
</comment>
<proteinExistence type="predicted"/>
<dbReference type="GO" id="GO:0016020">
    <property type="term" value="C:membrane"/>
    <property type="evidence" value="ECO:0007669"/>
    <property type="project" value="UniProtKB-SubCell"/>
</dbReference>
<keyword evidence="2 5" id="KW-0812">Transmembrane</keyword>
<accession>A0A4R6M5V5</accession>
<dbReference type="Proteomes" id="UP000294656">
    <property type="component" value="Unassembled WGS sequence"/>
</dbReference>
<sequence>MSIVNKIKNWLPVILLALPIIGAGGAKLAGIPELHQSFETMGLPSWFGYFIGAAEVTAGIGLLVPRWSALAATGLLPILLGAIYFHLTYGVPSPAPAAVFLVLAVLVIFMRRKQAIWFPGVANA</sequence>
<feature type="transmembrane region" description="Helical" evidence="5">
    <location>
        <begin position="93"/>
        <end position="110"/>
    </location>
</feature>
<reference evidence="6 7" key="1">
    <citation type="submission" date="2019-03" db="EMBL/GenBank/DDBJ databases">
        <title>Genomic Encyclopedia of Type Strains, Phase III (KMG-III): the genomes of soil and plant-associated and newly described type strains.</title>
        <authorList>
            <person name="Whitman W."/>
        </authorList>
    </citation>
    <scope>NUCLEOTIDE SEQUENCE [LARGE SCALE GENOMIC DNA]</scope>
    <source>
        <strain evidence="6 7">CECT 7378</strain>
    </source>
</reference>
<evidence type="ECO:0000256" key="5">
    <source>
        <dbReference type="SAM" id="Phobius"/>
    </source>
</evidence>
<organism evidence="6 7">
    <name type="scientific">Marinomonas balearica</name>
    <dbReference type="NCBI Taxonomy" id="491947"/>
    <lineage>
        <taxon>Bacteria</taxon>
        <taxon>Pseudomonadati</taxon>
        <taxon>Pseudomonadota</taxon>
        <taxon>Gammaproteobacteria</taxon>
        <taxon>Oceanospirillales</taxon>
        <taxon>Oceanospirillaceae</taxon>
        <taxon>Marinomonas</taxon>
    </lineage>
</organism>
<comment type="caution">
    <text evidence="6">The sequence shown here is derived from an EMBL/GenBank/DDBJ whole genome shotgun (WGS) entry which is preliminary data.</text>
</comment>